<accession>A0A087AGH4</accession>
<protein>
    <submittedName>
        <fullName evidence="2">Uncharacterized protein</fullName>
    </submittedName>
</protein>
<evidence type="ECO:0000313" key="3">
    <source>
        <dbReference type="Proteomes" id="UP000029074"/>
    </source>
</evidence>
<gene>
    <name evidence="2" type="ORF">BGLCM_1289</name>
</gene>
<sequence>MGVRGLAGVGEKGVDDGDESGGEGMKERVCGTGKEAGVMWDCGGRGNLREGGRGGKGVDDGTKAGCGRELAWVRVREGVGVAQCRVAGACVRSFEELMIVKKTRDGCVHVGERTDS</sequence>
<feature type="compositionally biased region" description="Gly residues" evidence="1">
    <location>
        <begin position="1"/>
        <end position="11"/>
    </location>
</feature>
<keyword evidence="3" id="KW-1185">Reference proteome</keyword>
<evidence type="ECO:0000313" key="2">
    <source>
        <dbReference type="EMBL" id="KFI57874.1"/>
    </source>
</evidence>
<comment type="caution">
    <text evidence="2">The sequence shown here is derived from an EMBL/GenBank/DDBJ whole genome shotgun (WGS) entry which is preliminary data.</text>
</comment>
<dbReference type="EMBL" id="JGYW01000008">
    <property type="protein sequence ID" value="KFI57874.1"/>
    <property type="molecule type" value="Genomic_DNA"/>
</dbReference>
<name>A0A087AGH4_9BIFI</name>
<dbReference type="AlphaFoldDB" id="A0A087AGH4"/>
<feature type="region of interest" description="Disordered" evidence="1">
    <location>
        <begin position="1"/>
        <end position="29"/>
    </location>
</feature>
<evidence type="ECO:0000256" key="1">
    <source>
        <dbReference type="SAM" id="MobiDB-lite"/>
    </source>
</evidence>
<organism evidence="2 3">
    <name type="scientific">Bifidobacterium gallicum DSM 20093 = LMG 11596</name>
    <dbReference type="NCBI Taxonomy" id="561180"/>
    <lineage>
        <taxon>Bacteria</taxon>
        <taxon>Bacillati</taxon>
        <taxon>Actinomycetota</taxon>
        <taxon>Actinomycetes</taxon>
        <taxon>Bifidobacteriales</taxon>
        <taxon>Bifidobacteriaceae</taxon>
        <taxon>Bifidobacterium</taxon>
    </lineage>
</organism>
<dbReference type="Proteomes" id="UP000029074">
    <property type="component" value="Unassembled WGS sequence"/>
</dbReference>
<proteinExistence type="predicted"/>
<reference evidence="2 3" key="1">
    <citation type="submission" date="2014-03" db="EMBL/GenBank/DDBJ databases">
        <title>Genomics of Bifidobacteria.</title>
        <authorList>
            <person name="Ventura M."/>
            <person name="Milani C."/>
            <person name="Lugli G.A."/>
        </authorList>
    </citation>
    <scope>NUCLEOTIDE SEQUENCE [LARGE SCALE GENOMIC DNA]</scope>
    <source>
        <strain evidence="2 3">LMG 11596</strain>
    </source>
</reference>